<evidence type="ECO:0000313" key="7">
    <source>
        <dbReference type="Proteomes" id="UP000051020"/>
    </source>
</evidence>
<dbReference type="PANTHER" id="PTHR43585">
    <property type="entry name" value="FUMIPYRROLE BIOSYNTHESIS PROTEIN C"/>
    <property type="match status" value="1"/>
</dbReference>
<feature type="domain" description="ATP-grasp" evidence="5">
    <location>
        <begin position="107"/>
        <end position="293"/>
    </location>
</feature>
<gene>
    <name evidence="6" type="ORF">FD24_GL002882</name>
</gene>
<keyword evidence="1" id="KW-0436">Ligase</keyword>
<dbReference type="AlphaFoldDB" id="A0A837RCM7"/>
<sequence length="383" mass="43154">MRKQVLVIQGADYTHRSLAPYVDVSIICTKAHAETLAAKQYRHVFIVDDLADFDEIEKLNLGDFSFDFVYSFSESYQQLAAKIADTYAIAGFTEDDIRFLNDKHHVRNRLDEVGLSHCKSRSVHSKQQILNLISAFNYPFILKPDHGIGGHGVRKINSLQDLQDLDIEDLSDYVMETFIDGTEYSVETFSNLGQHHVLNVTEKIKDSNMNEVGHIIPARLTADETQRIAAYMTQINDALGIKSGVGHTEIIVTKDGHIELVETHIRMGGGMMGVLMNNVYHCDVVACWGDMIADNKSVSHLPDWNGSYSSIMSVFPTKRGVITRLDVPNDDSFKTIIRKQVGDTVDDIDNQNRILQMMGTDTDPDRLKMNLLHRLKQVIVEIG</sequence>
<dbReference type="GO" id="GO:0046872">
    <property type="term" value="F:metal ion binding"/>
    <property type="evidence" value="ECO:0007669"/>
    <property type="project" value="InterPro"/>
</dbReference>
<dbReference type="Gene3D" id="3.30.470.20">
    <property type="entry name" value="ATP-grasp fold, B domain"/>
    <property type="match status" value="1"/>
</dbReference>
<organism evidence="6 7">
    <name type="scientific">Lactiplantibacillus pentosus DSM 20314</name>
    <dbReference type="NCBI Taxonomy" id="1423791"/>
    <lineage>
        <taxon>Bacteria</taxon>
        <taxon>Bacillati</taxon>
        <taxon>Bacillota</taxon>
        <taxon>Bacilli</taxon>
        <taxon>Lactobacillales</taxon>
        <taxon>Lactobacillaceae</taxon>
        <taxon>Lactiplantibacillus</taxon>
    </lineage>
</organism>
<evidence type="ECO:0000256" key="2">
    <source>
        <dbReference type="ARBA" id="ARBA00022741"/>
    </source>
</evidence>
<comment type="caution">
    <text evidence="6">The sequence shown here is derived from an EMBL/GenBank/DDBJ whole genome shotgun (WGS) entry which is preliminary data.</text>
</comment>
<evidence type="ECO:0000259" key="5">
    <source>
        <dbReference type="PROSITE" id="PS50975"/>
    </source>
</evidence>
<dbReference type="GO" id="GO:0005524">
    <property type="term" value="F:ATP binding"/>
    <property type="evidence" value="ECO:0007669"/>
    <property type="project" value="UniProtKB-UniRule"/>
</dbReference>
<dbReference type="Proteomes" id="UP000051020">
    <property type="component" value="Unassembled WGS sequence"/>
</dbReference>
<reference evidence="6 7" key="1">
    <citation type="journal article" date="2015" name="Genome Announc.">
        <title>Expanding the biotechnology potential of lactobacilli through comparative genomics of 213 strains and associated genera.</title>
        <authorList>
            <person name="Sun Z."/>
            <person name="Harris H.M."/>
            <person name="McCann A."/>
            <person name="Guo C."/>
            <person name="Argimon S."/>
            <person name="Zhang W."/>
            <person name="Yang X."/>
            <person name="Jeffery I.B."/>
            <person name="Cooney J.C."/>
            <person name="Kagawa T.F."/>
            <person name="Liu W."/>
            <person name="Song Y."/>
            <person name="Salvetti E."/>
            <person name="Wrobel A."/>
            <person name="Rasinkangas P."/>
            <person name="Parkhill J."/>
            <person name="Rea M.C."/>
            <person name="O'Sullivan O."/>
            <person name="Ritari J."/>
            <person name="Douillard F.P."/>
            <person name="Paul Ross R."/>
            <person name="Yang R."/>
            <person name="Briner A.E."/>
            <person name="Felis G.E."/>
            <person name="de Vos W.M."/>
            <person name="Barrangou R."/>
            <person name="Klaenhammer T.R."/>
            <person name="Caufield P.W."/>
            <person name="Cui Y."/>
            <person name="Zhang H."/>
            <person name="O'Toole P.W."/>
        </authorList>
    </citation>
    <scope>NUCLEOTIDE SEQUENCE [LARGE SCALE GENOMIC DNA]</scope>
    <source>
        <strain evidence="6 7">DSM 20314</strain>
    </source>
</reference>
<name>A0A837RCM7_LACPE</name>
<evidence type="ECO:0000256" key="3">
    <source>
        <dbReference type="ARBA" id="ARBA00022840"/>
    </source>
</evidence>
<dbReference type="InterPro" id="IPR011761">
    <property type="entry name" value="ATP-grasp"/>
</dbReference>
<dbReference type="PROSITE" id="PS50975">
    <property type="entry name" value="ATP_GRASP"/>
    <property type="match status" value="1"/>
</dbReference>
<protein>
    <recommendedName>
        <fullName evidence="5">ATP-grasp domain-containing protein</fullName>
    </recommendedName>
</protein>
<evidence type="ECO:0000256" key="1">
    <source>
        <dbReference type="ARBA" id="ARBA00022598"/>
    </source>
</evidence>
<dbReference type="GeneID" id="49392782"/>
<dbReference type="InterPro" id="IPR052032">
    <property type="entry name" value="ATP-dep_AA_Ligase"/>
</dbReference>
<dbReference type="PANTHER" id="PTHR43585:SF2">
    <property type="entry name" value="ATP-GRASP ENZYME FSQD"/>
    <property type="match status" value="1"/>
</dbReference>
<keyword evidence="2 4" id="KW-0547">Nucleotide-binding</keyword>
<dbReference type="SUPFAM" id="SSF56059">
    <property type="entry name" value="Glutathione synthetase ATP-binding domain-like"/>
    <property type="match status" value="1"/>
</dbReference>
<proteinExistence type="predicted"/>
<evidence type="ECO:0000256" key="4">
    <source>
        <dbReference type="PROSITE-ProRule" id="PRU00409"/>
    </source>
</evidence>
<dbReference type="Pfam" id="PF13535">
    <property type="entry name" value="ATP-grasp_4"/>
    <property type="match status" value="1"/>
</dbReference>
<dbReference type="RefSeq" id="WP_050337765.1">
    <property type="nucleotide sequence ID" value="NZ_AZCU01000006.1"/>
</dbReference>
<evidence type="ECO:0000313" key="6">
    <source>
        <dbReference type="EMBL" id="KRK25743.1"/>
    </source>
</evidence>
<accession>A0A837RCM7</accession>
<keyword evidence="3 4" id="KW-0067">ATP-binding</keyword>
<dbReference type="Gene3D" id="3.40.50.20">
    <property type="match status" value="1"/>
</dbReference>
<dbReference type="EMBL" id="AZCU01000006">
    <property type="protein sequence ID" value="KRK25743.1"/>
    <property type="molecule type" value="Genomic_DNA"/>
</dbReference>
<dbReference type="GO" id="GO:0016874">
    <property type="term" value="F:ligase activity"/>
    <property type="evidence" value="ECO:0007669"/>
    <property type="project" value="UniProtKB-KW"/>
</dbReference>